<dbReference type="GeneID" id="68878622"/>
<protein>
    <submittedName>
        <fullName evidence="1">Sporulation protein YqfC</fullName>
    </submittedName>
</protein>
<dbReference type="AlphaFoldDB" id="A0A2A7MKM2"/>
<proteinExistence type="predicted"/>
<dbReference type="EMBL" id="PDCJ01000001">
    <property type="protein sequence ID" value="PEG32139.1"/>
    <property type="molecule type" value="Genomic_DNA"/>
</dbReference>
<dbReference type="NCBIfam" id="TIGR02856">
    <property type="entry name" value="spore_yqfC"/>
    <property type="match status" value="1"/>
</dbReference>
<dbReference type="Pfam" id="PF07873">
    <property type="entry name" value="YabP"/>
    <property type="match status" value="1"/>
</dbReference>
<keyword evidence="2" id="KW-1185">Reference proteome</keyword>
<evidence type="ECO:0000313" key="1">
    <source>
        <dbReference type="EMBL" id="PEG32139.1"/>
    </source>
</evidence>
<dbReference type="InterPro" id="IPR022476">
    <property type="entry name" value="Spore_YabP/YqfC"/>
</dbReference>
<dbReference type="STRING" id="137838.GCA_001458595_03631"/>
<reference evidence="1 2" key="1">
    <citation type="submission" date="2017-10" db="EMBL/GenBank/DDBJ databases">
        <title>Effective Description of Clostridium neonatale sp. nov. linked to necrotizing enterocolitis in neonates and a clarification of species assignable to the genus Clostridium (Prazmowski 1880) emend. Lawson and Rainey 2016.</title>
        <authorList>
            <person name="Bernard K."/>
            <person name="Burdz T."/>
            <person name="Wiebe D."/>
            <person name="Balcewich B."/>
            <person name="Alfa M."/>
            <person name="Bernier A.-M."/>
        </authorList>
    </citation>
    <scope>NUCLEOTIDE SEQUENCE [LARGE SCALE GENOMIC DNA]</scope>
    <source>
        <strain evidence="1 2">LCDC99A005</strain>
    </source>
</reference>
<dbReference type="RefSeq" id="WP_058296286.1">
    <property type="nucleotide sequence ID" value="NZ_CAKJVD010000009.1"/>
</dbReference>
<gene>
    <name evidence="1" type="primary">yqfC</name>
    <name evidence="1" type="ORF">CQ394_10720</name>
</gene>
<dbReference type="InterPro" id="IPR022477">
    <property type="entry name" value="Spore_YqfC"/>
</dbReference>
<dbReference type="Proteomes" id="UP000220840">
    <property type="component" value="Unassembled WGS sequence"/>
</dbReference>
<name>A0A2A7MKM2_9CLOT</name>
<organism evidence="1 2">
    <name type="scientific">Clostridium neonatale</name>
    <dbReference type="NCBI Taxonomy" id="137838"/>
    <lineage>
        <taxon>Bacteria</taxon>
        <taxon>Bacillati</taxon>
        <taxon>Bacillota</taxon>
        <taxon>Clostridia</taxon>
        <taxon>Eubacteriales</taxon>
        <taxon>Clostridiaceae</taxon>
        <taxon>Clostridium</taxon>
    </lineage>
</organism>
<evidence type="ECO:0000313" key="2">
    <source>
        <dbReference type="Proteomes" id="UP000220840"/>
    </source>
</evidence>
<accession>A0A2A7MKM2</accession>
<comment type="caution">
    <text evidence="1">The sequence shown here is derived from an EMBL/GenBank/DDBJ whole genome shotgun (WGS) entry which is preliminary data.</text>
</comment>
<dbReference type="OrthoDB" id="2989236at2"/>
<sequence>MEEKFQKGREKILSKLDFPSDITLDLPKIIVTGDKEITIENHKGILSFESDQIKINSRIGSIAINGKDFEILFIGDTTMTISGIFKGISYER</sequence>